<evidence type="ECO:0000313" key="3">
    <source>
        <dbReference type="EMBL" id="PWC28158.1"/>
    </source>
</evidence>
<name>A0A2U1V2L4_9PROT</name>
<protein>
    <recommendedName>
        <fullName evidence="2">Anti-sigma factor NepR domain-containing protein</fullName>
    </recommendedName>
</protein>
<dbReference type="EMBL" id="PDOA01000009">
    <property type="protein sequence ID" value="PWC28158.1"/>
    <property type="molecule type" value="Genomic_DNA"/>
</dbReference>
<dbReference type="InterPro" id="IPR041649">
    <property type="entry name" value="NepR"/>
</dbReference>
<gene>
    <name evidence="3" type="ORF">CR165_14610</name>
</gene>
<reference evidence="4" key="1">
    <citation type="submission" date="2017-10" db="EMBL/GenBank/DDBJ databases">
        <authorList>
            <person name="Toshchakov S.V."/>
            <person name="Goeva M.A."/>
        </authorList>
    </citation>
    <scope>NUCLEOTIDE SEQUENCE [LARGE SCALE GENOMIC DNA]</scope>
    <source>
        <strain evidence="4">JR1/69-1-13</strain>
    </source>
</reference>
<keyword evidence="4" id="KW-1185">Reference proteome</keyword>
<comment type="caution">
    <text evidence="3">The sequence shown here is derived from an EMBL/GenBank/DDBJ whole genome shotgun (WGS) entry which is preliminary data.</text>
</comment>
<accession>A0A2U1V2L4</accession>
<evidence type="ECO:0000256" key="1">
    <source>
        <dbReference type="SAM" id="MobiDB-lite"/>
    </source>
</evidence>
<proteinExistence type="predicted"/>
<sequence>MPAEEDQASETAPEDKAAGIASPDAGNTRRDWLDERLREEYQDAAEEPLPPRLLALLRKLRPSVH</sequence>
<dbReference type="AlphaFoldDB" id="A0A2U1V2L4"/>
<feature type="domain" description="Anti-sigma factor NepR" evidence="2">
    <location>
        <begin position="31"/>
        <end position="61"/>
    </location>
</feature>
<dbReference type="Proteomes" id="UP000245048">
    <property type="component" value="Unassembled WGS sequence"/>
</dbReference>
<organism evidence="3 4">
    <name type="scientific">Teichococcus aestuarii</name>
    <dbReference type="NCBI Taxonomy" id="568898"/>
    <lineage>
        <taxon>Bacteria</taxon>
        <taxon>Pseudomonadati</taxon>
        <taxon>Pseudomonadota</taxon>
        <taxon>Alphaproteobacteria</taxon>
        <taxon>Acetobacterales</taxon>
        <taxon>Roseomonadaceae</taxon>
        <taxon>Roseomonas</taxon>
    </lineage>
</organism>
<dbReference type="Pfam" id="PF18557">
    <property type="entry name" value="NepR"/>
    <property type="match status" value="1"/>
</dbReference>
<evidence type="ECO:0000313" key="4">
    <source>
        <dbReference type="Proteomes" id="UP000245048"/>
    </source>
</evidence>
<feature type="region of interest" description="Disordered" evidence="1">
    <location>
        <begin position="1"/>
        <end position="31"/>
    </location>
</feature>
<evidence type="ECO:0000259" key="2">
    <source>
        <dbReference type="Pfam" id="PF18557"/>
    </source>
</evidence>